<organism evidence="17 18">
    <name type="scientific">Edaphochlamys debaryana</name>
    <dbReference type="NCBI Taxonomy" id="47281"/>
    <lineage>
        <taxon>Eukaryota</taxon>
        <taxon>Viridiplantae</taxon>
        <taxon>Chlorophyta</taxon>
        <taxon>core chlorophytes</taxon>
        <taxon>Chlorophyceae</taxon>
        <taxon>CS clade</taxon>
        <taxon>Chlamydomonadales</taxon>
        <taxon>Chlamydomonadales incertae sedis</taxon>
        <taxon>Edaphochlamys</taxon>
    </lineage>
</organism>
<evidence type="ECO:0000256" key="3">
    <source>
        <dbReference type="ARBA" id="ARBA00022448"/>
    </source>
</evidence>
<evidence type="ECO:0000256" key="2">
    <source>
        <dbReference type="ARBA" id="ARBA00005443"/>
    </source>
</evidence>
<evidence type="ECO:0000256" key="6">
    <source>
        <dbReference type="ARBA" id="ARBA00022989"/>
    </source>
</evidence>
<evidence type="ECO:0000256" key="11">
    <source>
        <dbReference type="ARBA" id="ARBA00029691"/>
    </source>
</evidence>
<comment type="similarity">
    <text evidence="2 14">Belongs to the peroxin-14 family.</text>
</comment>
<evidence type="ECO:0000313" key="18">
    <source>
        <dbReference type="Proteomes" id="UP000612055"/>
    </source>
</evidence>
<evidence type="ECO:0000256" key="15">
    <source>
        <dbReference type="SAM" id="MobiDB-lite"/>
    </source>
</evidence>
<keyword evidence="3 14" id="KW-0813">Transport</keyword>
<dbReference type="GO" id="GO:0005102">
    <property type="term" value="F:signaling receptor binding"/>
    <property type="evidence" value="ECO:0007669"/>
    <property type="project" value="TreeGrafter"/>
</dbReference>
<dbReference type="GO" id="GO:0005778">
    <property type="term" value="C:peroxisomal membrane"/>
    <property type="evidence" value="ECO:0007669"/>
    <property type="project" value="UniProtKB-SubCell"/>
</dbReference>
<proteinExistence type="inferred from homology"/>
<feature type="compositionally biased region" description="Low complexity" evidence="15">
    <location>
        <begin position="411"/>
        <end position="420"/>
    </location>
</feature>
<dbReference type="GO" id="GO:1990429">
    <property type="term" value="C:peroxisomal importomer complex"/>
    <property type="evidence" value="ECO:0007669"/>
    <property type="project" value="TreeGrafter"/>
</dbReference>
<dbReference type="GO" id="GO:0016560">
    <property type="term" value="P:protein import into peroxisome matrix, docking"/>
    <property type="evidence" value="ECO:0007669"/>
    <property type="project" value="UniProtKB-UniRule"/>
</dbReference>
<evidence type="ECO:0000256" key="4">
    <source>
        <dbReference type="ARBA" id="ARBA00022692"/>
    </source>
</evidence>
<gene>
    <name evidence="17" type="ORF">HYH03_010662</name>
</gene>
<keyword evidence="5 14" id="KW-0653">Protein transport</keyword>
<evidence type="ECO:0000256" key="9">
    <source>
        <dbReference type="ARBA" id="ARBA00023140"/>
    </source>
</evidence>
<evidence type="ECO:0000313" key="17">
    <source>
        <dbReference type="EMBL" id="KAG2490990.1"/>
    </source>
</evidence>
<evidence type="ECO:0000259" key="16">
    <source>
        <dbReference type="Pfam" id="PF04695"/>
    </source>
</evidence>
<evidence type="ECO:0000256" key="12">
    <source>
        <dbReference type="ARBA" id="ARBA00053920"/>
    </source>
</evidence>
<dbReference type="InterPro" id="IPR025655">
    <property type="entry name" value="PEX14"/>
</dbReference>
<comment type="subcellular location">
    <subcellularLocation>
        <location evidence="1">Peroxisome membrane</location>
        <topology evidence="1">Single-pass membrane protein</topology>
    </subcellularLocation>
</comment>
<keyword evidence="4" id="KW-0812">Transmembrane</keyword>
<evidence type="ECO:0000256" key="1">
    <source>
        <dbReference type="ARBA" id="ARBA00004549"/>
    </source>
</evidence>
<dbReference type="FunFam" id="1.10.10.10:FF:000217">
    <property type="entry name" value="Peroxisomal membrane protein PEX14"/>
    <property type="match status" value="1"/>
</dbReference>
<comment type="subunit">
    <text evidence="13">Interacts with PEX13; forming the PEX13-PEX14 docking complex. Interacts with PEX5 (via WxxxF/Y motifs).</text>
</comment>
<dbReference type="Pfam" id="PF04695">
    <property type="entry name" value="Pex14_N"/>
    <property type="match status" value="1"/>
</dbReference>
<evidence type="ECO:0000256" key="8">
    <source>
        <dbReference type="ARBA" id="ARBA00023136"/>
    </source>
</evidence>
<feature type="region of interest" description="Disordered" evidence="15">
    <location>
        <begin position="321"/>
        <end position="442"/>
    </location>
</feature>
<feature type="compositionally biased region" description="Pro residues" evidence="15">
    <location>
        <begin position="25"/>
        <end position="39"/>
    </location>
</feature>
<dbReference type="Gene3D" id="1.10.10.10">
    <property type="entry name" value="Winged helix-like DNA-binding domain superfamily/Winged helix DNA-binding domain"/>
    <property type="match status" value="1"/>
</dbReference>
<keyword evidence="6" id="KW-1133">Transmembrane helix</keyword>
<dbReference type="InterPro" id="IPR006785">
    <property type="entry name" value="Pex14_N"/>
</dbReference>
<evidence type="ECO:0000256" key="13">
    <source>
        <dbReference type="ARBA" id="ARBA00064754"/>
    </source>
</evidence>
<dbReference type="OrthoDB" id="441517at2759"/>
<evidence type="ECO:0000256" key="5">
    <source>
        <dbReference type="ARBA" id="ARBA00022927"/>
    </source>
</evidence>
<dbReference type="AlphaFoldDB" id="A0A836BW17"/>
<dbReference type="EMBL" id="JAEHOE010000057">
    <property type="protein sequence ID" value="KAG2490990.1"/>
    <property type="molecule type" value="Genomic_DNA"/>
</dbReference>
<keyword evidence="9 14" id="KW-0576">Peroxisome</keyword>
<keyword evidence="18" id="KW-1185">Reference proteome</keyword>
<evidence type="ECO:0000256" key="7">
    <source>
        <dbReference type="ARBA" id="ARBA00023010"/>
    </source>
</evidence>
<dbReference type="PANTHER" id="PTHR23058:SF0">
    <property type="entry name" value="PEROXISOMAL MEMBRANE PROTEIN PEX14"/>
    <property type="match status" value="1"/>
</dbReference>
<dbReference type="Proteomes" id="UP000612055">
    <property type="component" value="Unassembled WGS sequence"/>
</dbReference>
<reference evidence="17" key="1">
    <citation type="journal article" date="2020" name="bioRxiv">
        <title>Comparative genomics of Chlamydomonas.</title>
        <authorList>
            <person name="Craig R.J."/>
            <person name="Hasan A.R."/>
            <person name="Ness R.W."/>
            <person name="Keightley P.D."/>
        </authorList>
    </citation>
    <scope>NUCLEOTIDE SEQUENCE</scope>
    <source>
        <strain evidence="17">CCAP 11/70</strain>
    </source>
</reference>
<dbReference type="InterPro" id="IPR036388">
    <property type="entry name" value="WH-like_DNA-bd_sf"/>
</dbReference>
<name>A0A836BW17_9CHLO</name>
<feature type="region of interest" description="Disordered" evidence="15">
    <location>
        <begin position="1"/>
        <end position="39"/>
    </location>
</feature>
<comment type="caution">
    <text evidence="17">The sequence shown here is derived from an EMBL/GenBank/DDBJ whole genome shotgun (WGS) entry which is preliminary data.</text>
</comment>
<keyword evidence="7" id="KW-0811">Translocation</keyword>
<sequence>MDPPAAPAVDAGAASSAFPAASPGVAPPAPALPVPPVPSLPSPFPAAFEPAALPAAAPAALREDQVQNAVGFLSHPQVRSSTNVASKRSFLERKGLTAAEIDEAFRRVPEAPAAAAAPAAPAAPVYAPPPAPAPAQVYAPAAVAAAPGAGPMVLAAAPPPVQPQGVRWSQIVLGVGVVAAAGWAVQALVLPRLRALLDSWSSSRREEEEARNKELTEAVAGLRGCQDELKTTTRALLEAVTLMRDQQRDQQRDVRGGGARGPATGPHDSVYASSSQPPAGRYGGGSGAGYGGMPDKGAYDNGRDSSYLRTEEFAAIRANAGTGYTNSYPPDASYVPPYGNRDGGTSADPTGGSAYGAVRTAANGPYGGGTGENLPYKVQAPPSPARATQSVSSRGPASGPGPYGGGPTPGPLGSTTSGSYGTYGGVPGDAVYGQVVSQGRYP</sequence>
<dbReference type="PANTHER" id="PTHR23058">
    <property type="entry name" value="PEROXISOMAL MEMBRANE PROTEIN PEX14"/>
    <property type="match status" value="1"/>
</dbReference>
<protein>
    <recommendedName>
        <fullName evidence="10 14">Peroxisomal membrane protein PEX14</fullName>
    </recommendedName>
    <alternativeName>
        <fullName evidence="11 14">Peroxin-14</fullName>
    </alternativeName>
</protein>
<feature type="domain" description="Peroxisome membrane anchor protein Pex14p N-terminal" evidence="16">
    <location>
        <begin position="62"/>
        <end position="107"/>
    </location>
</feature>
<feature type="compositionally biased region" description="Basic and acidic residues" evidence="15">
    <location>
        <begin position="245"/>
        <end position="255"/>
    </location>
</feature>
<evidence type="ECO:0000256" key="14">
    <source>
        <dbReference type="RuleBase" id="RU367032"/>
    </source>
</evidence>
<accession>A0A836BW17</accession>
<evidence type="ECO:0000256" key="10">
    <source>
        <dbReference type="ARBA" id="ARBA00029502"/>
    </source>
</evidence>
<feature type="compositionally biased region" description="Low complexity" evidence="15">
    <location>
        <begin position="7"/>
        <end position="24"/>
    </location>
</feature>
<feature type="region of interest" description="Disordered" evidence="15">
    <location>
        <begin position="242"/>
        <end position="289"/>
    </location>
</feature>
<comment type="function">
    <text evidence="12 14">Component of the PEX13-PEX14 docking complex, a translocon channel that specifically mediates the import of peroxisomal cargo proteins bound to PEX5 receptor. The PEX13-PEX14 docking complex forms a large import pore which can be opened to a diameter of about 9 nm. Mechanistically, PEX5 receptor along with cargo proteins associates with the PEX14 subunit of the PEX13-PEX14 docking complex in the cytosol, leading to the insertion of the receptor into the organelle membrane with the concomitant translocation of the cargo into the peroxisome matrix.</text>
</comment>
<keyword evidence="8 14" id="KW-0472">Membrane</keyword>